<gene>
    <name evidence="1" type="ORF">MEUPH1_LOCUS21217</name>
</gene>
<keyword evidence="2" id="KW-1185">Reference proteome</keyword>
<reference evidence="1 2" key="1">
    <citation type="submission" date="2023-01" db="EMBL/GenBank/DDBJ databases">
        <authorList>
            <person name="Whitehead M."/>
        </authorList>
    </citation>
    <scope>NUCLEOTIDE SEQUENCE [LARGE SCALE GENOMIC DNA]</scope>
</reference>
<sequence length="72" mass="8318">MSVYTFLHSEGMTFYQKLHRSIKPKSNEFGELPIASKDNLKEMATLIEYKAPQIPPIIVFPETVKNSKYNNL</sequence>
<dbReference type="EMBL" id="CARXXK010000004">
    <property type="protein sequence ID" value="CAI6366655.1"/>
    <property type="molecule type" value="Genomic_DNA"/>
</dbReference>
<organism evidence="1 2">
    <name type="scientific">Macrosiphum euphorbiae</name>
    <name type="common">potato aphid</name>
    <dbReference type="NCBI Taxonomy" id="13131"/>
    <lineage>
        <taxon>Eukaryota</taxon>
        <taxon>Metazoa</taxon>
        <taxon>Ecdysozoa</taxon>
        <taxon>Arthropoda</taxon>
        <taxon>Hexapoda</taxon>
        <taxon>Insecta</taxon>
        <taxon>Pterygota</taxon>
        <taxon>Neoptera</taxon>
        <taxon>Paraneoptera</taxon>
        <taxon>Hemiptera</taxon>
        <taxon>Sternorrhyncha</taxon>
        <taxon>Aphidomorpha</taxon>
        <taxon>Aphidoidea</taxon>
        <taxon>Aphididae</taxon>
        <taxon>Macrosiphini</taxon>
        <taxon>Macrosiphum</taxon>
    </lineage>
</organism>
<evidence type="ECO:0000313" key="2">
    <source>
        <dbReference type="Proteomes" id="UP001160148"/>
    </source>
</evidence>
<protein>
    <submittedName>
        <fullName evidence="1">Uncharacterized protein</fullName>
    </submittedName>
</protein>
<name>A0AAV0XE76_9HEMI</name>
<comment type="caution">
    <text evidence="1">The sequence shown here is derived from an EMBL/GenBank/DDBJ whole genome shotgun (WGS) entry which is preliminary data.</text>
</comment>
<proteinExistence type="predicted"/>
<evidence type="ECO:0000313" key="1">
    <source>
        <dbReference type="EMBL" id="CAI6366655.1"/>
    </source>
</evidence>
<dbReference type="Proteomes" id="UP001160148">
    <property type="component" value="Unassembled WGS sequence"/>
</dbReference>
<dbReference type="AlphaFoldDB" id="A0AAV0XE76"/>
<accession>A0AAV0XE76</accession>